<dbReference type="EMBL" id="KQ964251">
    <property type="protein sequence ID" value="KXJ91091.1"/>
    <property type="molecule type" value="Genomic_DNA"/>
</dbReference>
<name>A0A136J1L2_9PEZI</name>
<feature type="signal peptide" evidence="3">
    <location>
        <begin position="1"/>
        <end position="18"/>
    </location>
</feature>
<dbReference type="Pfam" id="PF05630">
    <property type="entry name" value="NPP1"/>
    <property type="match status" value="1"/>
</dbReference>
<dbReference type="AlphaFoldDB" id="A0A136J1L2"/>
<keyword evidence="2" id="KW-0843">Virulence</keyword>
<evidence type="ECO:0000313" key="4">
    <source>
        <dbReference type="EMBL" id="KXJ91091.1"/>
    </source>
</evidence>
<dbReference type="InterPro" id="IPR008701">
    <property type="entry name" value="NPP1"/>
</dbReference>
<dbReference type="STRING" id="196109.A0A136J1L2"/>
<dbReference type="OrthoDB" id="89086at2759"/>
<keyword evidence="3" id="KW-0732">Signal</keyword>
<keyword evidence="5" id="KW-1185">Reference proteome</keyword>
<protein>
    <submittedName>
        <fullName evidence="4">Necrosis inducing protein</fullName>
    </submittedName>
</protein>
<accession>A0A136J1L2</accession>
<dbReference type="PANTHER" id="PTHR33657">
    <property type="entry name" value="DOMAIN PROTEIN, PUTATIVE (AFU_ORTHOLOGUE AFUA_5G00600)-RELATED"/>
    <property type="match status" value="1"/>
</dbReference>
<dbReference type="PANTHER" id="PTHR33657:SF8">
    <property type="entry name" value="DOMAIN PROTEIN, PUTATIVE (AFU_ORTHOLOGUE AFUA_5G00600)-RELATED"/>
    <property type="match status" value="1"/>
</dbReference>
<evidence type="ECO:0000256" key="3">
    <source>
        <dbReference type="SAM" id="SignalP"/>
    </source>
</evidence>
<dbReference type="Proteomes" id="UP000070501">
    <property type="component" value="Unassembled WGS sequence"/>
</dbReference>
<feature type="chain" id="PRO_5007293375" evidence="3">
    <location>
        <begin position="19"/>
        <end position="239"/>
    </location>
</feature>
<organism evidence="4 5">
    <name type="scientific">Microdochium bolleyi</name>
    <dbReference type="NCBI Taxonomy" id="196109"/>
    <lineage>
        <taxon>Eukaryota</taxon>
        <taxon>Fungi</taxon>
        <taxon>Dikarya</taxon>
        <taxon>Ascomycota</taxon>
        <taxon>Pezizomycotina</taxon>
        <taxon>Sordariomycetes</taxon>
        <taxon>Xylariomycetidae</taxon>
        <taxon>Xylariales</taxon>
        <taxon>Microdochiaceae</taxon>
        <taxon>Microdochium</taxon>
    </lineage>
</organism>
<gene>
    <name evidence="4" type="ORF">Micbo1qcDRAFT_195893</name>
</gene>
<reference evidence="5" key="1">
    <citation type="submission" date="2016-02" db="EMBL/GenBank/DDBJ databases">
        <title>Draft genome sequence of Microdochium bolleyi, a fungal endophyte of beachgrass.</title>
        <authorList>
            <consortium name="DOE Joint Genome Institute"/>
            <person name="David A.S."/>
            <person name="May G."/>
            <person name="Haridas S."/>
            <person name="Lim J."/>
            <person name="Wang M."/>
            <person name="Labutti K."/>
            <person name="Lipzen A."/>
            <person name="Barry K."/>
            <person name="Grigoriev I.V."/>
        </authorList>
    </citation>
    <scope>NUCLEOTIDE SEQUENCE [LARGE SCALE GENOMIC DNA]</scope>
    <source>
        <strain evidence="5">J235TASD1</strain>
    </source>
</reference>
<evidence type="ECO:0000256" key="2">
    <source>
        <dbReference type="ARBA" id="ARBA00023026"/>
    </source>
</evidence>
<dbReference type="PIRSF" id="PIRSF029958">
    <property type="entry name" value="Necrosis-inducing_protein"/>
    <property type="match status" value="1"/>
</dbReference>
<proteinExistence type="inferred from homology"/>
<sequence length="239" mass="25373">MRFSAAIALLAAAAGVQAAPVTQLDSRAVIDHDAVVGFPQTVPSGAVGNAYLKFKPWLKVDGGCVPFPAVDAAGNTGAGLKTSGGASSGCSKNLGQVYARGGQYNGRYAIMYGWYFPKDSPSPGLGHRHDWESAIVWLDDVNKAEPQILALSTSGHGKFETITSGLPLSGTRPKIRYYSNWPVNHQMGTTDTQGGEQPLIAWESLTQAARDALQNTDFGSANVPFRDPNFADNLRNASF</sequence>
<comment type="similarity">
    <text evidence="1">Belongs to the Necrosis inducing protein (NPP1) family.</text>
</comment>
<evidence type="ECO:0000256" key="1">
    <source>
        <dbReference type="ARBA" id="ARBA00009520"/>
    </source>
</evidence>
<dbReference type="InParanoid" id="A0A136J1L2"/>
<evidence type="ECO:0000313" key="5">
    <source>
        <dbReference type="Proteomes" id="UP000070501"/>
    </source>
</evidence>